<evidence type="ECO:0000256" key="1">
    <source>
        <dbReference type="SAM" id="MobiDB-lite"/>
    </source>
</evidence>
<sequence>MAALSLRSADLPADFTAVVSHEITEEDGRVRIQDHRGAARLRPRGGRRSRGSSTIGERGSGIASSIGAACVIEEPDPDCGCSSKATTSTSASSSSRSSPAPVPRAYGNPSCRSPLADFGRQSHAGLPPWRDPLLPLSSVHHLPLLPAAAVARHLLLPLQPT</sequence>
<evidence type="ECO:0000313" key="2">
    <source>
        <dbReference type="EMBL" id="EMS53492.1"/>
    </source>
</evidence>
<organism evidence="2">
    <name type="scientific">Triticum urartu</name>
    <name type="common">Red wild einkorn</name>
    <name type="synonym">Crithodium urartu</name>
    <dbReference type="NCBI Taxonomy" id="4572"/>
    <lineage>
        <taxon>Eukaryota</taxon>
        <taxon>Viridiplantae</taxon>
        <taxon>Streptophyta</taxon>
        <taxon>Embryophyta</taxon>
        <taxon>Tracheophyta</taxon>
        <taxon>Spermatophyta</taxon>
        <taxon>Magnoliopsida</taxon>
        <taxon>Liliopsida</taxon>
        <taxon>Poales</taxon>
        <taxon>Poaceae</taxon>
        <taxon>BOP clade</taxon>
        <taxon>Pooideae</taxon>
        <taxon>Triticodae</taxon>
        <taxon>Triticeae</taxon>
        <taxon>Triticinae</taxon>
        <taxon>Triticum</taxon>
    </lineage>
</organism>
<feature type="region of interest" description="Disordered" evidence="1">
    <location>
        <begin position="77"/>
        <end position="119"/>
    </location>
</feature>
<name>M7Z0Q8_TRIUA</name>
<gene>
    <name evidence="2" type="ORF">TRIUR3_17639</name>
</gene>
<protein>
    <submittedName>
        <fullName evidence="2">Uncharacterized protein</fullName>
    </submittedName>
</protein>
<accession>M7Z0Q8</accession>
<feature type="compositionally biased region" description="Low complexity" evidence="1">
    <location>
        <begin position="82"/>
        <end position="99"/>
    </location>
</feature>
<dbReference type="EMBL" id="KD194194">
    <property type="protein sequence ID" value="EMS53492.1"/>
    <property type="molecule type" value="Genomic_DNA"/>
</dbReference>
<feature type="compositionally biased region" description="Low complexity" evidence="1">
    <location>
        <begin position="51"/>
        <end position="60"/>
    </location>
</feature>
<dbReference type="AlphaFoldDB" id="M7Z0Q8"/>
<proteinExistence type="predicted"/>
<feature type="compositionally biased region" description="Basic residues" evidence="1">
    <location>
        <begin position="38"/>
        <end position="50"/>
    </location>
</feature>
<feature type="region of interest" description="Disordered" evidence="1">
    <location>
        <begin position="29"/>
        <end position="60"/>
    </location>
</feature>
<reference evidence="2" key="1">
    <citation type="journal article" date="2013" name="Nature">
        <title>Draft genome of the wheat A-genome progenitor Triticum urartu.</title>
        <authorList>
            <person name="Ling H.Q."/>
            <person name="Zhao S."/>
            <person name="Liu D."/>
            <person name="Wang J."/>
            <person name="Sun H."/>
            <person name="Zhang C."/>
            <person name="Fan H."/>
            <person name="Li D."/>
            <person name="Dong L."/>
            <person name="Tao Y."/>
            <person name="Gao C."/>
            <person name="Wu H."/>
            <person name="Li Y."/>
            <person name="Cui Y."/>
            <person name="Guo X."/>
            <person name="Zheng S."/>
            <person name="Wang B."/>
            <person name="Yu K."/>
            <person name="Liang Q."/>
            <person name="Yang W."/>
            <person name="Lou X."/>
            <person name="Chen J."/>
            <person name="Feng M."/>
            <person name="Jian J."/>
            <person name="Zhang X."/>
            <person name="Luo G."/>
            <person name="Jiang Y."/>
            <person name="Liu J."/>
            <person name="Wang Z."/>
            <person name="Sha Y."/>
            <person name="Zhang B."/>
            <person name="Wu H."/>
            <person name="Tang D."/>
            <person name="Shen Q."/>
            <person name="Xue P."/>
            <person name="Zou S."/>
            <person name="Wang X."/>
            <person name="Liu X."/>
            <person name="Wang F."/>
            <person name="Yang Y."/>
            <person name="An X."/>
            <person name="Dong Z."/>
            <person name="Zhang K."/>
            <person name="Zhang X."/>
            <person name="Luo M.C."/>
            <person name="Dvorak J."/>
            <person name="Tong Y."/>
            <person name="Wang J."/>
            <person name="Yang H."/>
            <person name="Li Z."/>
            <person name="Wang D."/>
            <person name="Zhang A."/>
            <person name="Wang J."/>
        </authorList>
    </citation>
    <scope>NUCLEOTIDE SEQUENCE</scope>
</reference>